<evidence type="ECO:0000313" key="1">
    <source>
        <dbReference type="EMBL" id="ASV74519.1"/>
    </source>
</evidence>
<accession>A0A286REW9</accession>
<evidence type="ECO:0000313" key="2">
    <source>
        <dbReference type="Proteomes" id="UP000215086"/>
    </source>
</evidence>
<dbReference type="KEGG" id="ttf:THTE_1917"/>
<protein>
    <submittedName>
        <fullName evidence="1">Uncharacterized protein</fullName>
    </submittedName>
</protein>
<reference evidence="1 2" key="1">
    <citation type="journal article" name="Front. Microbiol.">
        <title>Sugar Metabolism of the First Thermophilic Planctomycete Thermogutta terrifontis: Comparative Genomic and Transcriptomic Approaches.</title>
        <authorList>
            <person name="Elcheninov A.G."/>
            <person name="Menzel P."/>
            <person name="Gudbergsdottir S.R."/>
            <person name="Slesarev A.I."/>
            <person name="Kadnikov V.V."/>
            <person name="Krogh A."/>
            <person name="Bonch-Osmolovskaya E.A."/>
            <person name="Peng X."/>
            <person name="Kublanov I.V."/>
        </authorList>
    </citation>
    <scope>NUCLEOTIDE SEQUENCE [LARGE SCALE GENOMIC DNA]</scope>
    <source>
        <strain evidence="1 2">R1</strain>
    </source>
</reference>
<dbReference type="AlphaFoldDB" id="A0A286REW9"/>
<gene>
    <name evidence="1" type="ORF">THTE_1917</name>
</gene>
<organism evidence="1 2">
    <name type="scientific">Thermogutta terrifontis</name>
    <dbReference type="NCBI Taxonomy" id="1331910"/>
    <lineage>
        <taxon>Bacteria</taxon>
        <taxon>Pseudomonadati</taxon>
        <taxon>Planctomycetota</taxon>
        <taxon>Planctomycetia</taxon>
        <taxon>Pirellulales</taxon>
        <taxon>Thermoguttaceae</taxon>
        <taxon>Thermogutta</taxon>
    </lineage>
</organism>
<dbReference type="EMBL" id="CP018477">
    <property type="protein sequence ID" value="ASV74519.1"/>
    <property type="molecule type" value="Genomic_DNA"/>
</dbReference>
<name>A0A286REW9_9BACT</name>
<dbReference type="RefSeq" id="WP_095414814.1">
    <property type="nucleotide sequence ID" value="NZ_CP018477.1"/>
</dbReference>
<keyword evidence="2" id="KW-1185">Reference proteome</keyword>
<dbReference type="Proteomes" id="UP000215086">
    <property type="component" value="Chromosome"/>
</dbReference>
<sequence length="281" mass="29926">MARSAKWAPAVVLGIVTLAFVVVCFGNVAQGGDGCQCGPTNTATETRGPCVCLFYEYCLYVPPPPSSPIYYYYGMACPVEGNPGTVVYSDAIRRTVGSCHCSSPSACPDPPSCSDGNCFKPNGRLIHLAHEVTPRPPYVIVPPGVTKKCYPKIPPQAPPIFLSPHVPPGFSAKPEGDPWFAKLYFLKGKSAIVKLQKIRMVASAEGLPESIKGETTIGHGVEVVGKPEGQIVDIPRDKIHCPSSDSETSTSCVVLVEYEGTIYIVLLGEPVECTPTKAANL</sequence>
<proteinExistence type="predicted"/>